<evidence type="ECO:0000313" key="2">
    <source>
        <dbReference type="Proteomes" id="UP001056778"/>
    </source>
</evidence>
<reference evidence="1" key="1">
    <citation type="submission" date="2022-04" db="EMBL/GenBank/DDBJ databases">
        <title>Chromosome-scale genome assembly of Holotrichia oblita Faldermann.</title>
        <authorList>
            <person name="Rongchong L."/>
        </authorList>
    </citation>
    <scope>NUCLEOTIDE SEQUENCE</scope>
    <source>
        <strain evidence="1">81SQS9</strain>
    </source>
</reference>
<comment type="caution">
    <text evidence="1">The sequence shown here is derived from an EMBL/GenBank/DDBJ whole genome shotgun (WGS) entry which is preliminary data.</text>
</comment>
<name>A0ACB9TAP0_HOLOL</name>
<dbReference type="Proteomes" id="UP001056778">
    <property type="component" value="Chromosome 4"/>
</dbReference>
<accession>A0ACB9TAP0</accession>
<proteinExistence type="predicted"/>
<gene>
    <name evidence="1" type="ORF">MML48_4g00007413</name>
</gene>
<protein>
    <submittedName>
        <fullName evidence="1">Periodic tryptophan protein 1</fullName>
    </submittedName>
</protein>
<keyword evidence="2" id="KW-1185">Reference proteome</keyword>
<organism evidence="1 2">
    <name type="scientific">Holotrichia oblita</name>
    <name type="common">Chafer beetle</name>
    <dbReference type="NCBI Taxonomy" id="644536"/>
    <lineage>
        <taxon>Eukaryota</taxon>
        <taxon>Metazoa</taxon>
        <taxon>Ecdysozoa</taxon>
        <taxon>Arthropoda</taxon>
        <taxon>Hexapoda</taxon>
        <taxon>Insecta</taxon>
        <taxon>Pterygota</taxon>
        <taxon>Neoptera</taxon>
        <taxon>Endopterygota</taxon>
        <taxon>Coleoptera</taxon>
        <taxon>Polyphaga</taxon>
        <taxon>Scarabaeiformia</taxon>
        <taxon>Scarabaeidae</taxon>
        <taxon>Melolonthinae</taxon>
        <taxon>Holotrichia</taxon>
    </lineage>
</organism>
<dbReference type="EMBL" id="CM043018">
    <property type="protein sequence ID" value="KAI4463890.1"/>
    <property type="molecule type" value="Genomic_DNA"/>
</dbReference>
<sequence length="759" mass="86393">MCYRLGCSSLVICFRANRNVSERDALEFLSNLFYLVPCMDCDVEVDFNMQKQLRIEEVVNSIGYNIEKIMREVAHPCRSMLKKCVWMSEERSCETLFKTIKTTLGYCCAFNYYAIKKYQDSYDEAFFNGGFGVNSGLQIIIDVEPDQYIAPLNINPSIHILVKHALEFADFSTHSYLLQSGHNLIVSVGTNVYKGDKDLKYLKDVTRSCWFYNEGKLKWTKYYNHQTCFNECEANYISKICGCIPFYYPLSGNERVCSFKDIPCLTHNKSIFNSLMLTDKNPTSEQNTFDNRFCYCLANCDAVEYSLHKDRRHDTKLINTTTCGLYVFFSNVAGILRLRTVHVTWDTLLENVVIFDYYRIAEAEESTSGNNATMAVDDEFKLENYDDDEDNDDNALGIASLAELPTDVEQNFSDSDDSEKEDEKLKSDDNLILAGRVDGDASTLEIYVYNEREGSLYVHHDFLLPAFPLCIEWLDHEPGHAPGNYCAIGTMDPIIDIWDLDIINCLEPAYSLGKKAKKKKNIKHVGHNDAVLSLSWNSHFHHILASGSVDTTIILWDIDRGEPNITIKSFVDKVQCLEWHRLESQTLLAGGCDKSVRSFDCRTPETHLTWPIQGEAERASWNPLQPYNFFVGTSEGMIQYFDIRKGELWSIKAHEQEVSGLVVSGQCPGLLVTTSGDGTIKTWDYKDDVQPELVYEKDFKMGNIHCMDLCPNHPFTVAAGGDKKSNNFTVLDLFNVDVVKHRFGSRALVELVAEESSTS</sequence>
<evidence type="ECO:0000313" key="1">
    <source>
        <dbReference type="EMBL" id="KAI4463890.1"/>
    </source>
</evidence>